<organism evidence="2 3">
    <name type="scientific">Suricata suricatta</name>
    <name type="common">Meerkat</name>
    <dbReference type="NCBI Taxonomy" id="37032"/>
    <lineage>
        <taxon>Eukaryota</taxon>
        <taxon>Metazoa</taxon>
        <taxon>Chordata</taxon>
        <taxon>Craniata</taxon>
        <taxon>Vertebrata</taxon>
        <taxon>Euteleostomi</taxon>
        <taxon>Mammalia</taxon>
        <taxon>Eutheria</taxon>
        <taxon>Laurasiatheria</taxon>
        <taxon>Carnivora</taxon>
        <taxon>Feliformia</taxon>
        <taxon>Herpestidae</taxon>
        <taxon>Suricata</taxon>
    </lineage>
</organism>
<dbReference type="GO" id="GO:0006886">
    <property type="term" value="P:intracellular protein transport"/>
    <property type="evidence" value="ECO:0007669"/>
    <property type="project" value="TreeGrafter"/>
</dbReference>
<reference evidence="2 3" key="1">
    <citation type="submission" date="2019-05" db="EMBL/GenBank/DDBJ databases">
        <title>A Chromosome-scale Meerkat (S. suricatta) Genome Assembly.</title>
        <authorList>
            <person name="Dudchenko O."/>
            <person name="Lieberman Aiden E."/>
            <person name="Tung J."/>
            <person name="Barreiro L.B."/>
            <person name="Clutton-Brock T.H."/>
        </authorList>
    </citation>
    <scope>NUCLEOTIDE SEQUENCE [LARGE SCALE GENOMIC DNA]</scope>
</reference>
<protein>
    <submittedName>
        <fullName evidence="2">ASPSCR1 tether for SLC2A4, UBX domain containing</fullName>
    </submittedName>
</protein>
<dbReference type="GO" id="GO:0042593">
    <property type="term" value="P:glucose homeostasis"/>
    <property type="evidence" value="ECO:0007669"/>
    <property type="project" value="TreeGrafter"/>
</dbReference>
<evidence type="ECO:0000313" key="2">
    <source>
        <dbReference type="Ensembl" id="ENSSSUP00005035703.1"/>
    </source>
</evidence>
<dbReference type="Proteomes" id="UP000472268">
    <property type="component" value="Chromosome 17"/>
</dbReference>
<gene>
    <name evidence="2" type="primary">ASPSCR1</name>
</gene>
<keyword evidence="3" id="KW-1185">Reference proteome</keyword>
<name>A0A673VDQ1_SURSU</name>
<evidence type="ECO:0000256" key="1">
    <source>
        <dbReference type="SAM" id="MobiDB-lite"/>
    </source>
</evidence>
<dbReference type="GO" id="GO:0012506">
    <property type="term" value="C:vesicle membrane"/>
    <property type="evidence" value="ECO:0007669"/>
    <property type="project" value="TreeGrafter"/>
</dbReference>
<dbReference type="GO" id="GO:0005634">
    <property type="term" value="C:nucleus"/>
    <property type="evidence" value="ECO:0007669"/>
    <property type="project" value="TreeGrafter"/>
</dbReference>
<accession>A0A673VDQ1</accession>
<reference evidence="2" key="2">
    <citation type="submission" date="2025-08" db="UniProtKB">
        <authorList>
            <consortium name="Ensembl"/>
        </authorList>
    </citation>
    <scope>IDENTIFICATION</scope>
</reference>
<proteinExistence type="predicted"/>
<sequence>MVPVSRSREGPENTVRIALQLDDGSRLQDTFCSGQTLWELLSHFAQTRLPGVLQQHRRELGLGTRGHGRPAERPQALGSTTRKQLTSAFICYRKSVYSRIICRSIRGEDQTKPFLSLKRCRFPPGMCSKEAAKVTPPKGRQGHVGVPPEGGDAPGPCSRGQRQGVARSWAAGWPSPEDLPPEAPIATNKTEQPWKPGNWRSQRNPRPLLRVPSPAVIRRIGPSAGWWPKLDGDPAEGPPGGAGGSGTEGGRGDSSW</sequence>
<feature type="compositionally biased region" description="Gly residues" evidence="1">
    <location>
        <begin position="238"/>
        <end position="249"/>
    </location>
</feature>
<dbReference type="Ensembl" id="ENSSSUT00005040663.1">
    <property type="protein sequence ID" value="ENSSSUP00005035703.1"/>
    <property type="gene ID" value="ENSSSUG00005022869.1"/>
</dbReference>
<evidence type="ECO:0000313" key="3">
    <source>
        <dbReference type="Proteomes" id="UP000472268"/>
    </source>
</evidence>
<feature type="region of interest" description="Disordered" evidence="1">
    <location>
        <begin position="131"/>
        <end position="256"/>
    </location>
</feature>
<reference evidence="2" key="3">
    <citation type="submission" date="2025-09" db="UniProtKB">
        <authorList>
            <consortium name="Ensembl"/>
        </authorList>
    </citation>
    <scope>IDENTIFICATION</scope>
</reference>
<dbReference type="GO" id="GO:0005737">
    <property type="term" value="C:cytoplasm"/>
    <property type="evidence" value="ECO:0007669"/>
    <property type="project" value="TreeGrafter"/>
</dbReference>
<dbReference type="PANTHER" id="PTHR46467">
    <property type="entry name" value="TETHER CONTAINING UBX DOMAIN FOR GLUT4"/>
    <property type="match status" value="1"/>
</dbReference>
<dbReference type="AlphaFoldDB" id="A0A673VDQ1"/>
<dbReference type="PANTHER" id="PTHR46467:SF1">
    <property type="entry name" value="TETHER CONTAINING UBX DOMAIN FOR GLUT4"/>
    <property type="match status" value="1"/>
</dbReference>